<sequence>MVKEWADVSQAFGPFGIGQLPRFAARRTARRQSRRRRWSLASDWRMGPATQPQVHSWITPRIADLWGTAAADAATPLQSWIRAGVRVACGSDSPFTEADPLVGIGDSA</sequence>
<evidence type="ECO:0000313" key="1">
    <source>
        <dbReference type="EMBL" id="GII92913.1"/>
    </source>
</evidence>
<dbReference type="EMBL" id="BOOW01000019">
    <property type="protein sequence ID" value="GII92913.1"/>
    <property type="molecule type" value="Genomic_DNA"/>
</dbReference>
<dbReference type="AlphaFoldDB" id="A0A919V6X4"/>
<comment type="caution">
    <text evidence="1">The sequence shown here is derived from an EMBL/GenBank/DDBJ whole genome shotgun (WGS) entry which is preliminary data.</text>
</comment>
<keyword evidence="2" id="KW-1185">Reference proteome</keyword>
<reference evidence="1" key="1">
    <citation type="submission" date="2021-01" db="EMBL/GenBank/DDBJ databases">
        <title>Whole genome shotgun sequence of Sinosporangium siamense NBRC 109515.</title>
        <authorList>
            <person name="Komaki H."/>
            <person name="Tamura T."/>
        </authorList>
    </citation>
    <scope>NUCLEOTIDE SEQUENCE</scope>
    <source>
        <strain evidence="1">NBRC 109515</strain>
    </source>
</reference>
<accession>A0A919V6X4</accession>
<name>A0A919V6X4_9ACTN</name>
<evidence type="ECO:0000313" key="2">
    <source>
        <dbReference type="Proteomes" id="UP000606172"/>
    </source>
</evidence>
<protein>
    <submittedName>
        <fullName evidence="1">Uncharacterized protein</fullName>
    </submittedName>
</protein>
<proteinExistence type="predicted"/>
<organism evidence="1 2">
    <name type="scientific">Sinosporangium siamense</name>
    <dbReference type="NCBI Taxonomy" id="1367973"/>
    <lineage>
        <taxon>Bacteria</taxon>
        <taxon>Bacillati</taxon>
        <taxon>Actinomycetota</taxon>
        <taxon>Actinomycetes</taxon>
        <taxon>Streptosporangiales</taxon>
        <taxon>Streptosporangiaceae</taxon>
        <taxon>Sinosporangium</taxon>
    </lineage>
</organism>
<dbReference type="Proteomes" id="UP000606172">
    <property type="component" value="Unassembled WGS sequence"/>
</dbReference>
<gene>
    <name evidence="1" type="ORF">Ssi02_31440</name>
</gene>
<dbReference type="Gene3D" id="3.20.20.140">
    <property type="entry name" value="Metal-dependent hydrolases"/>
    <property type="match status" value="1"/>
</dbReference>